<protein>
    <submittedName>
        <fullName evidence="1">Uncharacterized protein</fullName>
    </submittedName>
</protein>
<name>A0A059AZU4_EUCGR</name>
<dbReference type="AlphaFoldDB" id="A0A059AZU4"/>
<sequence>MWLPFTSSFSNKTCGRIIAPFRIKRPWTNSTFAQIKGTNGLSTLELINLFEQKLIDLFCSFEGRACT</sequence>
<gene>
    <name evidence="1" type="ORF">EUGRSUZ_H02225</name>
</gene>
<reference evidence="1" key="1">
    <citation type="submission" date="2013-07" db="EMBL/GenBank/DDBJ databases">
        <title>The genome of Eucalyptus grandis.</title>
        <authorList>
            <person name="Schmutz J."/>
            <person name="Hayes R."/>
            <person name="Myburg A."/>
            <person name="Tuskan G."/>
            <person name="Grattapaglia D."/>
            <person name="Rokhsar D.S."/>
        </authorList>
    </citation>
    <scope>NUCLEOTIDE SEQUENCE</scope>
    <source>
        <tissue evidence="1">Leaf extractions</tissue>
    </source>
</reference>
<evidence type="ECO:0000313" key="1">
    <source>
        <dbReference type="EMBL" id="KCW59482.1"/>
    </source>
</evidence>
<organism evidence="1">
    <name type="scientific">Eucalyptus grandis</name>
    <name type="common">Flooded gum</name>
    <dbReference type="NCBI Taxonomy" id="71139"/>
    <lineage>
        <taxon>Eukaryota</taxon>
        <taxon>Viridiplantae</taxon>
        <taxon>Streptophyta</taxon>
        <taxon>Embryophyta</taxon>
        <taxon>Tracheophyta</taxon>
        <taxon>Spermatophyta</taxon>
        <taxon>Magnoliopsida</taxon>
        <taxon>eudicotyledons</taxon>
        <taxon>Gunneridae</taxon>
        <taxon>Pentapetalae</taxon>
        <taxon>rosids</taxon>
        <taxon>malvids</taxon>
        <taxon>Myrtales</taxon>
        <taxon>Myrtaceae</taxon>
        <taxon>Myrtoideae</taxon>
        <taxon>Eucalypteae</taxon>
        <taxon>Eucalyptus</taxon>
    </lineage>
</organism>
<dbReference type="Gramene" id="KCW59482">
    <property type="protein sequence ID" value="KCW59482"/>
    <property type="gene ID" value="EUGRSUZ_H02225"/>
</dbReference>
<accession>A0A059AZU4</accession>
<dbReference type="InParanoid" id="A0A059AZU4"/>
<dbReference type="EMBL" id="KK198760">
    <property type="protein sequence ID" value="KCW59482.1"/>
    <property type="molecule type" value="Genomic_DNA"/>
</dbReference>
<proteinExistence type="predicted"/>